<evidence type="ECO:0000256" key="7">
    <source>
        <dbReference type="ARBA" id="ARBA00023010"/>
    </source>
</evidence>
<keyword evidence="4" id="KW-0812">Transmembrane</keyword>
<evidence type="ECO:0000256" key="1">
    <source>
        <dbReference type="ARBA" id="ARBA00006033"/>
    </source>
</evidence>
<evidence type="ECO:0000256" key="2">
    <source>
        <dbReference type="ARBA" id="ARBA00022443"/>
    </source>
</evidence>
<organism evidence="16">
    <name type="scientific">Panstrongylus lignarius</name>
    <dbReference type="NCBI Taxonomy" id="156445"/>
    <lineage>
        <taxon>Eukaryota</taxon>
        <taxon>Metazoa</taxon>
        <taxon>Ecdysozoa</taxon>
        <taxon>Arthropoda</taxon>
        <taxon>Hexapoda</taxon>
        <taxon>Insecta</taxon>
        <taxon>Pterygota</taxon>
        <taxon>Neoptera</taxon>
        <taxon>Paraneoptera</taxon>
        <taxon>Hemiptera</taxon>
        <taxon>Heteroptera</taxon>
        <taxon>Panheteroptera</taxon>
        <taxon>Cimicomorpha</taxon>
        <taxon>Reduviidae</taxon>
        <taxon>Triatominae</taxon>
        <taxon>Panstrongylus</taxon>
    </lineage>
</organism>
<protein>
    <recommendedName>
        <fullName evidence="11">Peroxisomal membrane protein PEX13</fullName>
    </recommendedName>
    <alternativeName>
        <fullName evidence="10">Peroxin-13</fullName>
    </alternativeName>
</protein>
<keyword evidence="6" id="KW-1133">Transmembrane helix</keyword>
<feature type="region of interest" description="Disordered" evidence="14">
    <location>
        <begin position="313"/>
        <end position="334"/>
    </location>
</feature>
<dbReference type="Pfam" id="PF04088">
    <property type="entry name" value="Peroxin-13_N"/>
    <property type="match status" value="1"/>
</dbReference>
<keyword evidence="7" id="KW-0811">Translocation</keyword>
<keyword evidence="2 13" id="KW-0728">SH3 domain</keyword>
<feature type="compositionally biased region" description="Polar residues" evidence="14">
    <location>
        <begin position="325"/>
        <end position="334"/>
    </location>
</feature>
<evidence type="ECO:0000256" key="4">
    <source>
        <dbReference type="ARBA" id="ARBA00022692"/>
    </source>
</evidence>
<dbReference type="GO" id="GO:0016560">
    <property type="term" value="P:protein import into peroxisome matrix, docking"/>
    <property type="evidence" value="ECO:0007669"/>
    <property type="project" value="InterPro"/>
</dbReference>
<evidence type="ECO:0000256" key="13">
    <source>
        <dbReference type="PROSITE-ProRule" id="PRU00192"/>
    </source>
</evidence>
<sequence>MSAPVKPWEASTLRNMQFSPNVGNLPHNVFHRIVARGQGGNQQVPPLPPRPHARNNHVSYGGPLYSGYGMYGYGMPYGGGFGLRGGDYDSRFLQVAEEATNSTFQSIESFVRAFSSITMMLESTYQALHMSFRSVLSVADNMSKLRSVALNIFSSLSILKFLYWLYRRILYMLGLVNTAPLRESAWRAAESQVMGTGLGLVASNAGAVTQQASSWPLLGLFGLMLGAPYILYRVLAPQINSKTPEGWDPSTGIAAQATCNFENPARGEIPFKKGDILIVPSDFRVQHGWTIAKLGTSVGYIPADRVSLYFEREKTPTQKTEEPVDTTNEVPNDI</sequence>
<evidence type="ECO:0000256" key="9">
    <source>
        <dbReference type="ARBA" id="ARBA00023140"/>
    </source>
</evidence>
<dbReference type="CDD" id="cd00174">
    <property type="entry name" value="SH3"/>
    <property type="match status" value="1"/>
</dbReference>
<proteinExistence type="inferred from homology"/>
<dbReference type="SUPFAM" id="SSF50044">
    <property type="entry name" value="SH3-domain"/>
    <property type="match status" value="1"/>
</dbReference>
<dbReference type="Gene3D" id="2.30.30.40">
    <property type="entry name" value="SH3 Domains"/>
    <property type="match status" value="1"/>
</dbReference>
<feature type="domain" description="SH3" evidence="15">
    <location>
        <begin position="250"/>
        <end position="311"/>
    </location>
</feature>
<accession>A0A224XS28</accession>
<dbReference type="AlphaFoldDB" id="A0A224XS28"/>
<evidence type="ECO:0000256" key="10">
    <source>
        <dbReference type="ARBA" id="ARBA00029693"/>
    </source>
</evidence>
<dbReference type="InterPro" id="IPR036028">
    <property type="entry name" value="SH3-like_dom_sf"/>
</dbReference>
<name>A0A224XS28_9HEMI</name>
<feature type="compositionally biased region" description="Basic and acidic residues" evidence="14">
    <location>
        <begin position="313"/>
        <end position="322"/>
    </location>
</feature>
<keyword evidence="8" id="KW-0472">Membrane</keyword>
<dbReference type="PANTHER" id="PTHR19332:SF1">
    <property type="entry name" value="PEROXISOMAL MEMBRANE PROTEIN PEX13"/>
    <property type="match status" value="1"/>
</dbReference>
<evidence type="ECO:0000256" key="6">
    <source>
        <dbReference type="ARBA" id="ARBA00022989"/>
    </source>
</evidence>
<dbReference type="InterPro" id="IPR035463">
    <property type="entry name" value="Pex13"/>
</dbReference>
<evidence type="ECO:0000256" key="14">
    <source>
        <dbReference type="SAM" id="MobiDB-lite"/>
    </source>
</evidence>
<dbReference type="InterPro" id="IPR001452">
    <property type="entry name" value="SH3_domain"/>
</dbReference>
<reference evidence="16" key="1">
    <citation type="journal article" date="2018" name="PLoS Negl. Trop. Dis.">
        <title>An insight into the salivary gland and fat body transcriptome of Panstrongylus lignarius (Hemiptera: Heteroptera), the main vector of Chagas disease in Peru.</title>
        <authorList>
            <person name="Nevoa J.C."/>
            <person name="Mendes M.T."/>
            <person name="da Silva M.V."/>
            <person name="Soares S.C."/>
            <person name="Oliveira C.J.F."/>
            <person name="Ribeiro J.M.C."/>
        </authorList>
    </citation>
    <scope>NUCLEOTIDE SEQUENCE</scope>
</reference>
<dbReference type="GO" id="GO:0005778">
    <property type="term" value="C:peroxisomal membrane"/>
    <property type="evidence" value="ECO:0007669"/>
    <property type="project" value="UniProtKB-SubCell"/>
</dbReference>
<dbReference type="InterPro" id="IPR007223">
    <property type="entry name" value="Peroxin-13_N"/>
</dbReference>
<dbReference type="PANTHER" id="PTHR19332">
    <property type="entry name" value="PEROXISOMAL MEMBRANE PROTEIN PEX13"/>
    <property type="match status" value="1"/>
</dbReference>
<evidence type="ECO:0000256" key="3">
    <source>
        <dbReference type="ARBA" id="ARBA00022448"/>
    </source>
</evidence>
<evidence type="ECO:0000259" key="15">
    <source>
        <dbReference type="PROSITE" id="PS50002"/>
    </source>
</evidence>
<evidence type="ECO:0000256" key="12">
    <source>
        <dbReference type="ARBA" id="ARBA00046271"/>
    </source>
</evidence>
<evidence type="ECO:0000256" key="8">
    <source>
        <dbReference type="ARBA" id="ARBA00023136"/>
    </source>
</evidence>
<evidence type="ECO:0000256" key="11">
    <source>
        <dbReference type="ARBA" id="ARBA00034535"/>
    </source>
</evidence>
<evidence type="ECO:0000313" key="16">
    <source>
        <dbReference type="EMBL" id="JAW11240.1"/>
    </source>
</evidence>
<dbReference type="SMART" id="SM00326">
    <property type="entry name" value="SH3"/>
    <property type="match status" value="1"/>
</dbReference>
<dbReference type="PROSITE" id="PS50002">
    <property type="entry name" value="SH3"/>
    <property type="match status" value="1"/>
</dbReference>
<keyword evidence="3" id="KW-0813">Transport</keyword>
<keyword evidence="5" id="KW-0653">Protein transport</keyword>
<dbReference type="EMBL" id="GFTR01005186">
    <property type="protein sequence ID" value="JAW11240.1"/>
    <property type="molecule type" value="Transcribed_RNA"/>
</dbReference>
<comment type="subcellular location">
    <subcellularLocation>
        <location evidence="12">Peroxisome membrane</location>
    </subcellularLocation>
</comment>
<keyword evidence="9" id="KW-0576">Peroxisome</keyword>
<evidence type="ECO:0000256" key="5">
    <source>
        <dbReference type="ARBA" id="ARBA00022927"/>
    </source>
</evidence>
<comment type="similarity">
    <text evidence="1">Belongs to the peroxin-13 family.</text>
</comment>
<dbReference type="GO" id="GO:1990429">
    <property type="term" value="C:peroxisomal importomer complex"/>
    <property type="evidence" value="ECO:0007669"/>
    <property type="project" value="TreeGrafter"/>
</dbReference>